<gene>
    <name evidence="2" type="ORF">AMURIS_00058</name>
</gene>
<evidence type="ECO:0000256" key="1">
    <source>
        <dbReference type="SAM" id="Phobius"/>
    </source>
</evidence>
<evidence type="ECO:0000313" key="3">
    <source>
        <dbReference type="Proteomes" id="UP000236311"/>
    </source>
</evidence>
<dbReference type="Proteomes" id="UP000236311">
    <property type="component" value="Unassembled WGS sequence"/>
</dbReference>
<feature type="transmembrane region" description="Helical" evidence="1">
    <location>
        <begin position="12"/>
        <end position="31"/>
    </location>
</feature>
<accession>A0A2K4ZA61</accession>
<organism evidence="2 3">
    <name type="scientific">Acetatifactor muris</name>
    <dbReference type="NCBI Taxonomy" id="879566"/>
    <lineage>
        <taxon>Bacteria</taxon>
        <taxon>Bacillati</taxon>
        <taxon>Bacillota</taxon>
        <taxon>Clostridia</taxon>
        <taxon>Lachnospirales</taxon>
        <taxon>Lachnospiraceae</taxon>
        <taxon>Acetatifactor</taxon>
    </lineage>
</organism>
<keyword evidence="1" id="KW-0812">Transmembrane</keyword>
<dbReference type="EMBL" id="OFSM01000001">
    <property type="protein sequence ID" value="SOY27354.1"/>
    <property type="molecule type" value="Genomic_DNA"/>
</dbReference>
<protein>
    <submittedName>
        <fullName evidence="2">Uncharacterized protein</fullName>
    </submittedName>
</protein>
<sequence length="105" mass="11855">MYVDKRRKRYPLIIFAAVTAAIAVFLLQWGARTSGEDMGEESAAALKAAVERSALQCYVVEGNYPPSLEYLEENYGLQINREDFFVAYDIFASNLPPDVRVVSRE</sequence>
<name>A0A2K4ZA61_9FIRM</name>
<evidence type="ECO:0000313" key="2">
    <source>
        <dbReference type="EMBL" id="SOY27354.1"/>
    </source>
</evidence>
<keyword evidence="3" id="KW-1185">Reference proteome</keyword>
<proteinExistence type="predicted"/>
<dbReference type="AlphaFoldDB" id="A0A2K4ZA61"/>
<keyword evidence="1" id="KW-0472">Membrane</keyword>
<dbReference type="OrthoDB" id="9815367at2"/>
<dbReference type="RefSeq" id="WP_103237496.1">
    <property type="nucleotide sequence ID" value="NZ_JANJZD010000008.1"/>
</dbReference>
<reference evidence="2 3" key="1">
    <citation type="submission" date="2018-01" db="EMBL/GenBank/DDBJ databases">
        <authorList>
            <person name="Gaut B.S."/>
            <person name="Morton B.R."/>
            <person name="Clegg M.T."/>
            <person name="Duvall M.R."/>
        </authorList>
    </citation>
    <scope>NUCLEOTIDE SEQUENCE [LARGE SCALE GENOMIC DNA]</scope>
    <source>
        <strain evidence="2">GP69</strain>
    </source>
</reference>
<keyword evidence="1" id="KW-1133">Transmembrane helix</keyword>